<dbReference type="Proteomes" id="UP001152795">
    <property type="component" value="Unassembled WGS sequence"/>
</dbReference>
<dbReference type="SUPFAM" id="SSF57184">
    <property type="entry name" value="Growth factor receptor domain"/>
    <property type="match status" value="3"/>
</dbReference>
<reference evidence="11" key="1">
    <citation type="submission" date="2020-04" db="EMBL/GenBank/DDBJ databases">
        <authorList>
            <person name="Alioto T."/>
            <person name="Alioto T."/>
            <person name="Gomez Garrido J."/>
        </authorList>
    </citation>
    <scope>NUCLEOTIDE SEQUENCE</scope>
    <source>
        <strain evidence="11">A484AB</strain>
    </source>
</reference>
<dbReference type="FunFam" id="2.10.25.10:FF:000010">
    <property type="entry name" value="Pro-epidermal growth factor"/>
    <property type="match status" value="1"/>
</dbReference>
<dbReference type="Pfam" id="PF00683">
    <property type="entry name" value="TB"/>
    <property type="match status" value="2"/>
</dbReference>
<dbReference type="InterPro" id="IPR026823">
    <property type="entry name" value="cEGF"/>
</dbReference>
<evidence type="ECO:0000256" key="8">
    <source>
        <dbReference type="ARBA" id="ARBA00023180"/>
    </source>
</evidence>
<keyword evidence="12" id="KW-1185">Reference proteome</keyword>
<dbReference type="SUPFAM" id="SSF57196">
    <property type="entry name" value="EGF/Laminin"/>
    <property type="match status" value="5"/>
</dbReference>
<evidence type="ECO:0000256" key="2">
    <source>
        <dbReference type="ARBA" id="ARBA00022525"/>
    </source>
</evidence>
<evidence type="ECO:0000256" key="3">
    <source>
        <dbReference type="ARBA" id="ARBA00022530"/>
    </source>
</evidence>
<dbReference type="InterPro" id="IPR036773">
    <property type="entry name" value="TB_dom_sf"/>
</dbReference>
<comment type="caution">
    <text evidence="11">The sequence shown here is derived from an EMBL/GenBank/DDBJ whole genome shotgun (WGS) entry which is preliminary data.</text>
</comment>
<accession>A0A6S7HDV7</accession>
<dbReference type="CDD" id="cd00054">
    <property type="entry name" value="EGF_CA"/>
    <property type="match status" value="7"/>
</dbReference>
<dbReference type="InterPro" id="IPR001881">
    <property type="entry name" value="EGF-like_Ca-bd_dom"/>
</dbReference>
<dbReference type="InterPro" id="IPR017878">
    <property type="entry name" value="TB_dom"/>
</dbReference>
<dbReference type="Gene3D" id="3.90.290.10">
    <property type="entry name" value="TGF-beta binding (TB) domain"/>
    <property type="match status" value="2"/>
</dbReference>
<dbReference type="GO" id="GO:0005509">
    <property type="term" value="F:calcium ion binding"/>
    <property type="evidence" value="ECO:0007669"/>
    <property type="project" value="InterPro"/>
</dbReference>
<dbReference type="AlphaFoldDB" id="A0A6S7HDV7"/>
<dbReference type="InterPro" id="IPR018097">
    <property type="entry name" value="EGF_Ca-bd_CS"/>
</dbReference>
<dbReference type="GO" id="GO:0071944">
    <property type="term" value="C:cell periphery"/>
    <property type="evidence" value="ECO:0007669"/>
    <property type="project" value="UniProtKB-ARBA"/>
</dbReference>
<organism evidence="11 12">
    <name type="scientific">Paramuricea clavata</name>
    <name type="common">Red gorgonian</name>
    <name type="synonym">Violescent sea-whip</name>
    <dbReference type="NCBI Taxonomy" id="317549"/>
    <lineage>
        <taxon>Eukaryota</taxon>
        <taxon>Metazoa</taxon>
        <taxon>Cnidaria</taxon>
        <taxon>Anthozoa</taxon>
        <taxon>Octocorallia</taxon>
        <taxon>Malacalcyonacea</taxon>
        <taxon>Plexauridae</taxon>
        <taxon>Paramuricea</taxon>
    </lineage>
</organism>
<keyword evidence="4 9" id="KW-0245">EGF-like domain</keyword>
<evidence type="ECO:0000256" key="10">
    <source>
        <dbReference type="SAM" id="MobiDB-lite"/>
    </source>
</evidence>
<proteinExistence type="predicted"/>
<gene>
    <name evidence="11" type="ORF">PACLA_8A049282</name>
</gene>
<dbReference type="InterPro" id="IPR049883">
    <property type="entry name" value="NOTCH1_EGF-like"/>
</dbReference>
<evidence type="ECO:0000256" key="6">
    <source>
        <dbReference type="ARBA" id="ARBA00022737"/>
    </source>
</evidence>
<dbReference type="FunFam" id="2.10.25.10:FF:000003">
    <property type="entry name" value="fibrillin-1 isoform X1"/>
    <property type="match status" value="3"/>
</dbReference>
<dbReference type="PROSITE" id="PS00010">
    <property type="entry name" value="ASX_HYDROXYL"/>
    <property type="match status" value="13"/>
</dbReference>
<evidence type="ECO:0000256" key="1">
    <source>
        <dbReference type="ARBA" id="ARBA00004498"/>
    </source>
</evidence>
<name>A0A6S7HDV7_PARCT</name>
<dbReference type="FunFam" id="2.10.25.10:FF:000038">
    <property type="entry name" value="Fibrillin 2"/>
    <property type="match status" value="2"/>
</dbReference>
<dbReference type="FunFam" id="2.10.25.10:FF:000017">
    <property type="entry name" value="latent-transforming growth factor beta-binding protein 4 isoform X1"/>
    <property type="match status" value="1"/>
</dbReference>
<keyword evidence="7 9" id="KW-1015">Disulfide bond</keyword>
<dbReference type="SUPFAM" id="SSF57581">
    <property type="entry name" value="TB module/8-cys domain"/>
    <property type="match status" value="2"/>
</dbReference>
<evidence type="ECO:0000313" key="11">
    <source>
        <dbReference type="EMBL" id="CAB3993837.1"/>
    </source>
</evidence>
<feature type="compositionally biased region" description="Polar residues" evidence="10">
    <location>
        <begin position="769"/>
        <end position="778"/>
    </location>
</feature>
<evidence type="ECO:0000256" key="9">
    <source>
        <dbReference type="PROSITE-ProRule" id="PRU00076"/>
    </source>
</evidence>
<keyword evidence="6" id="KW-0677">Repeat</keyword>
<dbReference type="InterPro" id="IPR052080">
    <property type="entry name" value="vWF_C/EGF_Fibrillin"/>
</dbReference>
<dbReference type="Pfam" id="PF07645">
    <property type="entry name" value="EGF_CA"/>
    <property type="match status" value="12"/>
</dbReference>
<dbReference type="SMART" id="SM00181">
    <property type="entry name" value="EGF"/>
    <property type="match status" value="14"/>
</dbReference>
<dbReference type="PROSITE" id="PS01186">
    <property type="entry name" value="EGF_2"/>
    <property type="match status" value="12"/>
</dbReference>
<evidence type="ECO:0000256" key="5">
    <source>
        <dbReference type="ARBA" id="ARBA00022729"/>
    </source>
</evidence>
<dbReference type="PANTHER" id="PTHR47333">
    <property type="entry name" value="VON WILLEBRAND FACTOR C AND EGF DOMAIN-CONTAINING PROTEIN"/>
    <property type="match status" value="1"/>
</dbReference>
<dbReference type="EMBL" id="CACRXK020002336">
    <property type="protein sequence ID" value="CAB3993837.1"/>
    <property type="molecule type" value="Genomic_DNA"/>
</dbReference>
<sequence>MNECVEIEGYCTNGTCTNTIGGSNCECTIGFTLSPSGDKCIDINECDEDPNLCEMDGECVNTAGSFRCICPSGYKVANYGKMCVDMRLGLCFENFDSEGCSKPRVIRSNKQTCCCTKGAGWGDPCYVCPQEQTSTFTLLCPKGPGYSVKNNSVVDVNECDHNPDLCTNGLCINSDGSYRCQCYDGYVLDDTGRNCRDVDECATEGICGNGTCTNTPGSYTCDCAVGFKRGRSSPSCEDTDECSETRNLCAFRCVNIPGAYRCICPRGYKLHADGRHCTDVNECVTGTHNCRYVCKNFVGGYKCVCPEGFRRAGGRRCIDVNECREDTSRCSNGVCRNTAGSYICDCNDGYKRTSDGKSCEDLSRGLCFSQVDNGICKGSTKMMLLVTKSDCCCTAGTAWGSQCILCPRPETVAHKRLCISTQDKLMDECSMIPDLCKPNGKCIDTRDSYRCMCHHGYQLSRNGKSCVDVDECARTPKPCRTECVNTPGSYRCRCPVGYQQISGVCQDIDECQNRSHNCPQGCQNTVGSYRCACRQGYRWTGTACADINECERQNICGFGTCVNQPGSYTCLCQRGYKFNAQTKTCVDLNECNIRTCQGTCVNRNGGYRCGCPSGYVIQLYWNQCVDVNECTTGANKCGRTKCTNIRGGYRCYCPQGFQLDRVRMLCRDTNECSRNPCSTTGCYNIRGGFQCSCPTGFYPIGGGHCISRFGQTCYNCGAGQQPRQRPQSIVTKNKYKFGEQPQTPRRATPARYNSRLPSQNPYKSPWDYYSSQPKQSNPDPYRYTYSYGSSSGQRRKRTSHFVHKLKITVPRNLTARENLLVLTPVLESLQKHFHYEIVRGNRSLFAIKIKEGVSILYAKNTLKVGLHRVYLKGKLDGAEMKSAFEAENQIEFTGSGDEKKAQEKSKKSEIPVNGVVGVSEARKFHLDIFITVE</sequence>
<dbReference type="InterPro" id="IPR000742">
    <property type="entry name" value="EGF"/>
</dbReference>
<dbReference type="InterPro" id="IPR000152">
    <property type="entry name" value="EGF-type_Asp/Asn_hydroxyl_site"/>
</dbReference>
<evidence type="ECO:0000313" key="12">
    <source>
        <dbReference type="Proteomes" id="UP001152795"/>
    </source>
</evidence>
<dbReference type="Gene3D" id="2.10.25.10">
    <property type="entry name" value="Laminin"/>
    <property type="match status" value="14"/>
</dbReference>
<feature type="disulfide bond" evidence="9">
    <location>
        <begin position="672"/>
        <end position="682"/>
    </location>
</feature>
<dbReference type="PROSITE" id="PS51364">
    <property type="entry name" value="TB"/>
    <property type="match status" value="2"/>
</dbReference>
<feature type="region of interest" description="Disordered" evidence="10">
    <location>
        <begin position="735"/>
        <end position="781"/>
    </location>
</feature>
<dbReference type="PROSITE" id="PS50026">
    <property type="entry name" value="EGF_3"/>
    <property type="match status" value="11"/>
</dbReference>
<dbReference type="FunFam" id="2.10.25.10:FF:000014">
    <property type="entry name" value="Latent-transforming growth factor beta-binding protein 3"/>
    <property type="match status" value="2"/>
</dbReference>
<comment type="subcellular location">
    <subcellularLocation>
        <location evidence="1">Secreted</location>
        <location evidence="1">Extracellular space</location>
        <location evidence="1">Extracellular matrix</location>
    </subcellularLocation>
</comment>
<dbReference type="InterPro" id="IPR009030">
    <property type="entry name" value="Growth_fac_rcpt_cys_sf"/>
</dbReference>
<dbReference type="OrthoDB" id="4062651at2759"/>
<dbReference type="Pfam" id="PF12662">
    <property type="entry name" value="cEGF"/>
    <property type="match status" value="1"/>
</dbReference>
<dbReference type="PROSITE" id="PS01187">
    <property type="entry name" value="EGF_CA"/>
    <property type="match status" value="6"/>
</dbReference>
<keyword evidence="8" id="KW-0325">Glycoprotein</keyword>
<dbReference type="FunFam" id="2.10.25.10:FF:000024">
    <property type="entry name" value="Putative latent-transforming growth factor beta-binding protein 2"/>
    <property type="match status" value="1"/>
</dbReference>
<keyword evidence="2" id="KW-0964">Secreted</keyword>
<keyword evidence="3" id="KW-0272">Extracellular matrix</keyword>
<evidence type="ECO:0000256" key="7">
    <source>
        <dbReference type="ARBA" id="ARBA00023157"/>
    </source>
</evidence>
<dbReference type="Pfam" id="PF12661">
    <property type="entry name" value="hEGF"/>
    <property type="match status" value="1"/>
</dbReference>
<dbReference type="PANTHER" id="PTHR47333:SF4">
    <property type="entry name" value="EGF-LIKE DOMAIN-CONTAINING PROTEIN"/>
    <property type="match status" value="1"/>
</dbReference>
<evidence type="ECO:0000256" key="4">
    <source>
        <dbReference type="ARBA" id="ARBA00022536"/>
    </source>
</evidence>
<dbReference type="SMART" id="SM00179">
    <property type="entry name" value="EGF_CA"/>
    <property type="match status" value="14"/>
</dbReference>
<comment type="caution">
    <text evidence="9">Lacks conserved residue(s) required for the propagation of feature annotation.</text>
</comment>
<keyword evidence="5" id="KW-0732">Signal</keyword>
<protein>
    <submittedName>
        <fullName evidence="11">Fibrillin-2</fullName>
    </submittedName>
</protein>
<dbReference type="InterPro" id="IPR013032">
    <property type="entry name" value="EGF-like_CS"/>
</dbReference>
<dbReference type="FunFam" id="2.10.25.10:FF:000005">
    <property type="entry name" value="Fibrillin 2"/>
    <property type="match status" value="1"/>
</dbReference>